<dbReference type="EMBL" id="AJWY01005477">
    <property type="protein sequence ID" value="EKC69508.1"/>
    <property type="molecule type" value="Genomic_DNA"/>
</dbReference>
<proteinExistence type="predicted"/>
<accession>K1TI91</accession>
<sequence>YIDYELKRKVVEYNKSGDTYRIVVKEYNTYNTSEDYTLGVKQLNNDIISGGMPDISGRGQQYVNGQLYCQGTGGKCG</sequence>
<dbReference type="AlphaFoldDB" id="K1TI91"/>
<comment type="caution">
    <text evidence="1">The sequence shown here is derived from an EMBL/GenBank/DDBJ whole genome shotgun (WGS) entry which is preliminary data.</text>
</comment>
<organism evidence="1">
    <name type="scientific">human gut metagenome</name>
    <dbReference type="NCBI Taxonomy" id="408170"/>
    <lineage>
        <taxon>unclassified sequences</taxon>
        <taxon>metagenomes</taxon>
        <taxon>organismal metagenomes</taxon>
    </lineage>
</organism>
<reference evidence="1" key="1">
    <citation type="journal article" date="2013" name="Environ. Microbiol.">
        <title>Microbiota from the distal guts of lean and obese adolescents exhibit partial functional redundancy besides clear differences in community structure.</title>
        <authorList>
            <person name="Ferrer M."/>
            <person name="Ruiz A."/>
            <person name="Lanza F."/>
            <person name="Haange S.B."/>
            <person name="Oberbach A."/>
            <person name="Till H."/>
            <person name="Bargiela R."/>
            <person name="Campoy C."/>
            <person name="Segura M.T."/>
            <person name="Richter M."/>
            <person name="von Bergen M."/>
            <person name="Seifert J."/>
            <person name="Suarez A."/>
        </authorList>
    </citation>
    <scope>NUCLEOTIDE SEQUENCE</scope>
</reference>
<name>K1TI91_9ZZZZ</name>
<feature type="non-terminal residue" evidence="1">
    <location>
        <position position="1"/>
    </location>
</feature>
<evidence type="ECO:0000313" key="1">
    <source>
        <dbReference type="EMBL" id="EKC69508.1"/>
    </source>
</evidence>
<gene>
    <name evidence="1" type="ORF">LEA_08253</name>
</gene>
<protein>
    <submittedName>
        <fullName evidence="1">Uncharacterized protein</fullName>
    </submittedName>
</protein>